<gene>
    <name evidence="2" type="ORF">J437_LFUL010954</name>
</gene>
<feature type="compositionally biased region" description="Polar residues" evidence="1">
    <location>
        <begin position="166"/>
        <end position="178"/>
    </location>
</feature>
<feature type="region of interest" description="Disordered" evidence="1">
    <location>
        <begin position="153"/>
        <end position="178"/>
    </location>
</feature>
<evidence type="ECO:0000313" key="3">
    <source>
        <dbReference type="Proteomes" id="UP000792457"/>
    </source>
</evidence>
<dbReference type="EMBL" id="KZ308780">
    <property type="protein sequence ID" value="KAG8234107.1"/>
    <property type="molecule type" value="Genomic_DNA"/>
</dbReference>
<dbReference type="PANTHER" id="PTHR45823">
    <property type="entry name" value="T-SNARE COILED-COIL HOMOLOGY DOMAIN-CONTAINING PROTEIN"/>
    <property type="match status" value="1"/>
</dbReference>
<dbReference type="PANTHER" id="PTHR45823:SF1">
    <property type="entry name" value="T-SNARE COILED-COIL HOMOLOGY DOMAIN-CONTAINING PROTEIN"/>
    <property type="match status" value="1"/>
</dbReference>
<dbReference type="Proteomes" id="UP000792457">
    <property type="component" value="Unassembled WGS sequence"/>
</dbReference>
<protein>
    <submittedName>
        <fullName evidence="2">Uncharacterized protein</fullName>
    </submittedName>
</protein>
<keyword evidence="3" id="KW-1185">Reference proteome</keyword>
<reference evidence="2" key="1">
    <citation type="submission" date="2013-04" db="EMBL/GenBank/DDBJ databases">
        <authorList>
            <person name="Qu J."/>
            <person name="Murali S.C."/>
            <person name="Bandaranaike D."/>
            <person name="Bellair M."/>
            <person name="Blankenburg K."/>
            <person name="Chao H."/>
            <person name="Dinh H."/>
            <person name="Doddapaneni H."/>
            <person name="Downs B."/>
            <person name="Dugan-Rocha S."/>
            <person name="Elkadiri S."/>
            <person name="Gnanaolivu R.D."/>
            <person name="Hernandez B."/>
            <person name="Javaid M."/>
            <person name="Jayaseelan J.C."/>
            <person name="Lee S."/>
            <person name="Li M."/>
            <person name="Ming W."/>
            <person name="Munidasa M."/>
            <person name="Muniz J."/>
            <person name="Nguyen L."/>
            <person name="Ongeri F."/>
            <person name="Osuji N."/>
            <person name="Pu L.-L."/>
            <person name="Puazo M."/>
            <person name="Qu C."/>
            <person name="Quiroz J."/>
            <person name="Raj R."/>
            <person name="Weissenberger G."/>
            <person name="Xin Y."/>
            <person name="Zou X."/>
            <person name="Han Y."/>
            <person name="Richards S."/>
            <person name="Worley K."/>
            <person name="Muzny D."/>
            <person name="Gibbs R."/>
        </authorList>
    </citation>
    <scope>NUCLEOTIDE SEQUENCE</scope>
    <source>
        <strain evidence="2">Sampled in the wild</strain>
    </source>
</reference>
<dbReference type="GO" id="GO:0003676">
    <property type="term" value="F:nucleic acid binding"/>
    <property type="evidence" value="ECO:0007669"/>
    <property type="project" value="InterPro"/>
</dbReference>
<proteinExistence type="predicted"/>
<evidence type="ECO:0000256" key="1">
    <source>
        <dbReference type="SAM" id="MobiDB-lite"/>
    </source>
</evidence>
<name>A0A8K0KFM4_LADFU</name>
<dbReference type="SUPFAM" id="SSF57756">
    <property type="entry name" value="Retrovirus zinc finger-like domains"/>
    <property type="match status" value="1"/>
</dbReference>
<dbReference type="AlphaFoldDB" id="A0A8K0KFM4"/>
<organism evidence="2 3">
    <name type="scientific">Ladona fulva</name>
    <name type="common">Scarce chaser dragonfly</name>
    <name type="synonym">Libellula fulva</name>
    <dbReference type="NCBI Taxonomy" id="123851"/>
    <lineage>
        <taxon>Eukaryota</taxon>
        <taxon>Metazoa</taxon>
        <taxon>Ecdysozoa</taxon>
        <taxon>Arthropoda</taxon>
        <taxon>Hexapoda</taxon>
        <taxon>Insecta</taxon>
        <taxon>Pterygota</taxon>
        <taxon>Palaeoptera</taxon>
        <taxon>Odonata</taxon>
        <taxon>Epiprocta</taxon>
        <taxon>Anisoptera</taxon>
        <taxon>Libelluloidea</taxon>
        <taxon>Libellulidae</taxon>
        <taxon>Ladona</taxon>
    </lineage>
</organism>
<evidence type="ECO:0000313" key="2">
    <source>
        <dbReference type="EMBL" id="KAG8234107.1"/>
    </source>
</evidence>
<dbReference type="InterPro" id="IPR036875">
    <property type="entry name" value="Znf_CCHC_sf"/>
</dbReference>
<reference evidence="2" key="2">
    <citation type="submission" date="2017-10" db="EMBL/GenBank/DDBJ databases">
        <title>Ladona fulva Genome sequencing and assembly.</title>
        <authorList>
            <person name="Murali S."/>
            <person name="Richards S."/>
            <person name="Bandaranaike D."/>
            <person name="Bellair M."/>
            <person name="Blankenburg K."/>
            <person name="Chao H."/>
            <person name="Dinh H."/>
            <person name="Doddapaneni H."/>
            <person name="Dugan-Rocha S."/>
            <person name="Elkadiri S."/>
            <person name="Gnanaolivu R."/>
            <person name="Hernandez B."/>
            <person name="Skinner E."/>
            <person name="Javaid M."/>
            <person name="Lee S."/>
            <person name="Li M."/>
            <person name="Ming W."/>
            <person name="Munidasa M."/>
            <person name="Muniz J."/>
            <person name="Nguyen L."/>
            <person name="Hughes D."/>
            <person name="Osuji N."/>
            <person name="Pu L.-L."/>
            <person name="Puazo M."/>
            <person name="Qu C."/>
            <person name="Quiroz J."/>
            <person name="Raj R."/>
            <person name="Weissenberger G."/>
            <person name="Xin Y."/>
            <person name="Zou X."/>
            <person name="Han Y."/>
            <person name="Worley K."/>
            <person name="Muzny D."/>
            <person name="Gibbs R."/>
        </authorList>
    </citation>
    <scope>NUCLEOTIDE SEQUENCE</scope>
    <source>
        <strain evidence="2">Sampled in the wild</strain>
    </source>
</reference>
<dbReference type="OrthoDB" id="8047091at2759"/>
<sequence length="178" mass="20456">MQRRYGEDHLRQVHRLRFRSRIQQPGESLQAMESNIRRLALFSYPHADPEFLEELQTDTFINAIRDRELQQAVRLSGKNRSSDALIFTLANEAGKQTSRRVADVREASVIELNLDAPEVVRQAKDTLQGRGRGVRDVSRIRCWGCGRSGHLQRNSWSNGRRRDMATSPSRSARQGNDE</sequence>
<accession>A0A8K0KFM4</accession>
<dbReference type="GO" id="GO:0008270">
    <property type="term" value="F:zinc ion binding"/>
    <property type="evidence" value="ECO:0007669"/>
    <property type="project" value="InterPro"/>
</dbReference>
<comment type="caution">
    <text evidence="2">The sequence shown here is derived from an EMBL/GenBank/DDBJ whole genome shotgun (WGS) entry which is preliminary data.</text>
</comment>